<feature type="transmembrane region" description="Helical" evidence="1">
    <location>
        <begin position="12"/>
        <end position="29"/>
    </location>
</feature>
<name>A0A644ZP94_9ZZZZ</name>
<feature type="transmembrane region" description="Helical" evidence="1">
    <location>
        <begin position="157"/>
        <end position="183"/>
    </location>
</feature>
<sequence length="423" mass="48423">MISENKPKWNNFNVFLVIALAGICLTPLFETNIKTTPRIFQLAILILWFFDVVIVKGRLRVTKQVLFIFVWMLWEAAYKLIGISSATWSNIFQKEIFYSLIIIMLYMKTGTSFKQKKMIVWSIVMILAFNVIDNIMLCTKYPTANEMVAGGTEDLSVAFFAGLNIGTTMFGFITVLFSGIMLIIALNDIKFKTRIFFGLLSVCADYFVVFLSNRGITVLVWILMTALILFTKFFIKNSKNKFICVTSIIAIFIAANFLSVPILKWLIINIDSYRLQLRFNTLLNYMISGGSSYISHSSFIERLSFLELSWNTFINNFFNFVFGVGYPQFNDHIAYGVGSHSEIIDSLAKYGIIGGFFIFNILKYSLKSVFENLRAYKFSTETIIIMLTFLIYGLLNNAFTPEVGVIIFFLLPLSPLLIERKNN</sequence>
<feature type="transmembrane region" description="Helical" evidence="1">
    <location>
        <begin position="195"/>
        <end position="212"/>
    </location>
</feature>
<keyword evidence="1" id="KW-1133">Transmembrane helix</keyword>
<dbReference type="EMBL" id="VSSQ01009814">
    <property type="protein sequence ID" value="MPM42672.1"/>
    <property type="molecule type" value="Genomic_DNA"/>
</dbReference>
<reference evidence="2" key="1">
    <citation type="submission" date="2019-08" db="EMBL/GenBank/DDBJ databases">
        <authorList>
            <person name="Kucharzyk K."/>
            <person name="Murdoch R.W."/>
            <person name="Higgins S."/>
            <person name="Loffler F."/>
        </authorList>
    </citation>
    <scope>NUCLEOTIDE SEQUENCE</scope>
</reference>
<feature type="transmembrane region" description="Helical" evidence="1">
    <location>
        <begin position="119"/>
        <end position="137"/>
    </location>
</feature>
<organism evidence="2">
    <name type="scientific">bioreactor metagenome</name>
    <dbReference type="NCBI Taxonomy" id="1076179"/>
    <lineage>
        <taxon>unclassified sequences</taxon>
        <taxon>metagenomes</taxon>
        <taxon>ecological metagenomes</taxon>
    </lineage>
</organism>
<feature type="transmembrane region" description="Helical" evidence="1">
    <location>
        <begin position="347"/>
        <end position="366"/>
    </location>
</feature>
<dbReference type="AlphaFoldDB" id="A0A644ZP94"/>
<feature type="transmembrane region" description="Helical" evidence="1">
    <location>
        <begin position="66"/>
        <end position="85"/>
    </location>
</feature>
<accession>A0A644ZP94</accession>
<feature type="transmembrane region" description="Helical" evidence="1">
    <location>
        <begin position="91"/>
        <end position="107"/>
    </location>
</feature>
<feature type="transmembrane region" description="Helical" evidence="1">
    <location>
        <begin position="35"/>
        <end position="54"/>
    </location>
</feature>
<proteinExistence type="predicted"/>
<evidence type="ECO:0000313" key="2">
    <source>
        <dbReference type="EMBL" id="MPM42672.1"/>
    </source>
</evidence>
<feature type="transmembrane region" description="Helical" evidence="1">
    <location>
        <begin position="378"/>
        <end position="395"/>
    </location>
</feature>
<evidence type="ECO:0008006" key="3">
    <source>
        <dbReference type="Google" id="ProtNLM"/>
    </source>
</evidence>
<feature type="transmembrane region" description="Helical" evidence="1">
    <location>
        <begin position="242"/>
        <end position="267"/>
    </location>
</feature>
<feature type="transmembrane region" description="Helical" evidence="1">
    <location>
        <begin position="401"/>
        <end position="418"/>
    </location>
</feature>
<comment type="caution">
    <text evidence="2">The sequence shown here is derived from an EMBL/GenBank/DDBJ whole genome shotgun (WGS) entry which is preliminary data.</text>
</comment>
<keyword evidence="1" id="KW-0472">Membrane</keyword>
<gene>
    <name evidence="2" type="ORF">SDC9_89341</name>
</gene>
<protein>
    <recommendedName>
        <fullName evidence="3">O-antigen ligase</fullName>
    </recommendedName>
</protein>
<evidence type="ECO:0000256" key="1">
    <source>
        <dbReference type="SAM" id="Phobius"/>
    </source>
</evidence>
<keyword evidence="1" id="KW-0812">Transmembrane</keyword>
<feature type="transmembrane region" description="Helical" evidence="1">
    <location>
        <begin position="218"/>
        <end position="235"/>
    </location>
</feature>